<dbReference type="Gene3D" id="2.60.120.260">
    <property type="entry name" value="Galactose-binding domain-like"/>
    <property type="match status" value="1"/>
</dbReference>
<keyword evidence="3" id="KW-1185">Reference proteome</keyword>
<accession>A0ABV6K622</accession>
<dbReference type="InterPro" id="IPR013830">
    <property type="entry name" value="SGNH_hydro"/>
</dbReference>
<dbReference type="Pfam" id="PF13472">
    <property type="entry name" value="Lipase_GDSL_2"/>
    <property type="match status" value="1"/>
</dbReference>
<sequence>MTIQTDFNYTNPLTVVPTRANFSSLPGVYCQGRWFEAQTAQGIAVTTITQGAALFFQFEGSTLALDFIVRQTPCVVAVAIDQRPYVQLPASEHCVVATGLDQGHHTVKVVANGIKENDDLWFGGRGLSVKAIRADAVRAVKPVNPVGWFLGDSITAGIHVNGHNEPLTNSFVQSYGSVASQLLKVNNVPTAFGATGITTGGSGDVPQASAYLNFAKDGVAAHLPQPDFCVINYGTNDRDNRSAFKPAFTRYLQQVAAQIPSVPIIVLQPFIGGFVAEMEAAVKRVPTAQFVRTDRWPFEGSDQFHPSASGSLKLGRCLAEALVERLGESFFSSN</sequence>
<proteinExistence type="predicted"/>
<gene>
    <name evidence="2" type="ORF">ACFFGS_12240</name>
</gene>
<dbReference type="RefSeq" id="WP_137644195.1">
    <property type="nucleotide sequence ID" value="NZ_BAABRM010000060.1"/>
</dbReference>
<comment type="caution">
    <text evidence="2">The sequence shown here is derived from an EMBL/GenBank/DDBJ whole genome shotgun (WGS) entry which is preliminary data.</text>
</comment>
<dbReference type="Proteomes" id="UP001589855">
    <property type="component" value="Unassembled WGS sequence"/>
</dbReference>
<evidence type="ECO:0000313" key="3">
    <source>
        <dbReference type="Proteomes" id="UP001589855"/>
    </source>
</evidence>
<dbReference type="Gene3D" id="3.40.50.1110">
    <property type="entry name" value="SGNH hydrolase"/>
    <property type="match status" value="1"/>
</dbReference>
<dbReference type="EMBL" id="JBHLUK010000075">
    <property type="protein sequence ID" value="MFC0424896.1"/>
    <property type="molecule type" value="Genomic_DNA"/>
</dbReference>
<dbReference type="InterPro" id="IPR036514">
    <property type="entry name" value="SGNH_hydro_sf"/>
</dbReference>
<evidence type="ECO:0000259" key="1">
    <source>
        <dbReference type="Pfam" id="PF13472"/>
    </source>
</evidence>
<name>A0ABV6K622_9LACO</name>
<reference evidence="2 3" key="1">
    <citation type="submission" date="2024-09" db="EMBL/GenBank/DDBJ databases">
        <authorList>
            <person name="Sun Q."/>
            <person name="Mori K."/>
        </authorList>
    </citation>
    <scope>NUCLEOTIDE SEQUENCE [LARGE SCALE GENOMIC DNA]</scope>
    <source>
        <strain evidence="2 3">TBRC 4575</strain>
    </source>
</reference>
<feature type="domain" description="SGNH hydrolase-type esterase" evidence="1">
    <location>
        <begin position="149"/>
        <end position="272"/>
    </location>
</feature>
<organism evidence="2 3">
    <name type="scientific">Lactiplantibacillus plajomi</name>
    <dbReference type="NCBI Taxonomy" id="1457217"/>
    <lineage>
        <taxon>Bacteria</taxon>
        <taxon>Bacillati</taxon>
        <taxon>Bacillota</taxon>
        <taxon>Bacilli</taxon>
        <taxon>Lactobacillales</taxon>
        <taxon>Lactobacillaceae</taxon>
        <taxon>Lactiplantibacillus</taxon>
    </lineage>
</organism>
<protein>
    <submittedName>
        <fullName evidence="2">GDSL-type esterase/lipase family protein</fullName>
    </submittedName>
</protein>
<dbReference type="SUPFAM" id="SSF52266">
    <property type="entry name" value="SGNH hydrolase"/>
    <property type="match status" value="1"/>
</dbReference>
<evidence type="ECO:0000313" key="2">
    <source>
        <dbReference type="EMBL" id="MFC0424896.1"/>
    </source>
</evidence>